<dbReference type="GO" id="GO:0006096">
    <property type="term" value="P:glycolytic process"/>
    <property type="evidence" value="ECO:0007669"/>
    <property type="project" value="TreeGrafter"/>
</dbReference>
<accession>A0A1W1D2V8</accession>
<dbReference type="InterPro" id="IPR035990">
    <property type="entry name" value="TIM_sf"/>
</dbReference>
<name>A0A1W1D2V8_9ZZZZ</name>
<dbReference type="NCBIfam" id="NF000728">
    <property type="entry name" value="PRK00042.3-2"/>
    <property type="match status" value="1"/>
</dbReference>
<dbReference type="Pfam" id="PF00121">
    <property type="entry name" value="TIM"/>
    <property type="match status" value="1"/>
</dbReference>
<dbReference type="EC" id="5.3.1.1" evidence="2"/>
<gene>
    <name evidence="2" type="ORF">MNB_SM-3-687</name>
</gene>
<dbReference type="CDD" id="cd00311">
    <property type="entry name" value="TIM"/>
    <property type="match status" value="1"/>
</dbReference>
<dbReference type="PANTHER" id="PTHR21139:SF42">
    <property type="entry name" value="TRIOSEPHOSPHATE ISOMERASE"/>
    <property type="match status" value="1"/>
</dbReference>
<dbReference type="InterPro" id="IPR000652">
    <property type="entry name" value="Triosephosphate_isomerase"/>
</dbReference>
<dbReference type="GO" id="GO:0006094">
    <property type="term" value="P:gluconeogenesis"/>
    <property type="evidence" value="ECO:0007669"/>
    <property type="project" value="TreeGrafter"/>
</dbReference>
<proteinExistence type="predicted"/>
<protein>
    <submittedName>
        <fullName evidence="2">Triosephosphate isomerase</fullName>
        <ecNumber evidence="2">5.3.1.1</ecNumber>
    </submittedName>
</protein>
<dbReference type="GO" id="GO:0005829">
    <property type="term" value="C:cytosol"/>
    <property type="evidence" value="ECO:0007669"/>
    <property type="project" value="TreeGrafter"/>
</dbReference>
<sequence length="234" mass="26256">MIIAANLKTNFTRQKTVDYVAQLEKYIKENEITQKVFVFPAMSSLYHHTNSAVTLGAQNAYPTYNGAFTGEIGDEQLQEFEIKTLLIGHSERRHILGETQEMIIKKFNYYKELGFEIVYCVGEPLEVRKQGQEATLEYIEQQYKGIDTTYEKLIIAYEPVWAIGTGLTPTMQDIASIHTALKAKSSAPLLYGGSVKVNNAKEILSIENVDGILVGSAALNKDDFIQMIEFAQKG</sequence>
<reference evidence="2" key="1">
    <citation type="submission" date="2016-10" db="EMBL/GenBank/DDBJ databases">
        <authorList>
            <person name="de Groot N.N."/>
        </authorList>
    </citation>
    <scope>NUCLEOTIDE SEQUENCE</scope>
</reference>
<organism evidence="2">
    <name type="scientific">hydrothermal vent metagenome</name>
    <dbReference type="NCBI Taxonomy" id="652676"/>
    <lineage>
        <taxon>unclassified sequences</taxon>
        <taxon>metagenomes</taxon>
        <taxon>ecological metagenomes</taxon>
    </lineage>
</organism>
<dbReference type="AlphaFoldDB" id="A0A1W1D2V8"/>
<dbReference type="GO" id="GO:0046166">
    <property type="term" value="P:glyceraldehyde-3-phosphate biosynthetic process"/>
    <property type="evidence" value="ECO:0007669"/>
    <property type="project" value="TreeGrafter"/>
</dbReference>
<dbReference type="InterPro" id="IPR020861">
    <property type="entry name" value="Triosephosphate_isomerase_AS"/>
</dbReference>
<dbReference type="GO" id="GO:0019563">
    <property type="term" value="P:glycerol catabolic process"/>
    <property type="evidence" value="ECO:0007669"/>
    <property type="project" value="TreeGrafter"/>
</dbReference>
<dbReference type="InterPro" id="IPR013785">
    <property type="entry name" value="Aldolase_TIM"/>
</dbReference>
<dbReference type="PANTHER" id="PTHR21139">
    <property type="entry name" value="TRIOSEPHOSPHATE ISOMERASE"/>
    <property type="match status" value="1"/>
</dbReference>
<keyword evidence="1 2" id="KW-0413">Isomerase</keyword>
<dbReference type="EMBL" id="FPHP01000004">
    <property type="protein sequence ID" value="SFV74792.1"/>
    <property type="molecule type" value="Genomic_DNA"/>
</dbReference>
<dbReference type="GO" id="GO:0004807">
    <property type="term" value="F:triose-phosphate isomerase activity"/>
    <property type="evidence" value="ECO:0007669"/>
    <property type="project" value="UniProtKB-EC"/>
</dbReference>
<evidence type="ECO:0000313" key="2">
    <source>
        <dbReference type="EMBL" id="SFV74792.1"/>
    </source>
</evidence>
<dbReference type="PROSITE" id="PS00171">
    <property type="entry name" value="TIM_1"/>
    <property type="match status" value="1"/>
</dbReference>
<dbReference type="PROSITE" id="PS51440">
    <property type="entry name" value="TIM_2"/>
    <property type="match status" value="1"/>
</dbReference>
<evidence type="ECO:0000256" key="1">
    <source>
        <dbReference type="ARBA" id="ARBA00023235"/>
    </source>
</evidence>
<dbReference type="SUPFAM" id="SSF51351">
    <property type="entry name" value="Triosephosphate isomerase (TIM)"/>
    <property type="match status" value="1"/>
</dbReference>
<dbReference type="Gene3D" id="3.20.20.70">
    <property type="entry name" value="Aldolase class I"/>
    <property type="match status" value="1"/>
</dbReference>